<dbReference type="Gene3D" id="1.10.10.410">
    <property type="match status" value="1"/>
</dbReference>
<dbReference type="GO" id="GO:0050567">
    <property type="term" value="F:glutaminyl-tRNA synthase (glutamine-hydrolyzing) activity"/>
    <property type="evidence" value="ECO:0007669"/>
    <property type="project" value="UniProtKB-UniRule"/>
</dbReference>
<evidence type="ECO:0000256" key="3">
    <source>
        <dbReference type="ARBA" id="ARBA00022741"/>
    </source>
</evidence>
<evidence type="ECO:0000256" key="2">
    <source>
        <dbReference type="ARBA" id="ARBA00022598"/>
    </source>
</evidence>
<dbReference type="Pfam" id="PF02637">
    <property type="entry name" value="GatB_Yqey"/>
    <property type="match status" value="1"/>
</dbReference>
<dbReference type="InterPro" id="IPR006075">
    <property type="entry name" value="Asn/Gln-tRNA_Trfase_suB/E_cat"/>
</dbReference>
<dbReference type="NCBIfam" id="NF004014">
    <property type="entry name" value="PRK05477.1-4"/>
    <property type="match status" value="1"/>
</dbReference>
<evidence type="ECO:0000313" key="10">
    <source>
        <dbReference type="Proteomes" id="UP000284706"/>
    </source>
</evidence>
<dbReference type="GO" id="GO:0032543">
    <property type="term" value="P:mitochondrial translation"/>
    <property type="evidence" value="ECO:0007669"/>
    <property type="project" value="UniProtKB-UniRule"/>
</dbReference>
<dbReference type="GO" id="GO:0005524">
    <property type="term" value="F:ATP binding"/>
    <property type="evidence" value="ECO:0007669"/>
    <property type="project" value="UniProtKB-KW"/>
</dbReference>
<name>A0A409VQP8_9AGAR</name>
<feature type="domain" description="Asn/Gln amidotransferase" evidence="8">
    <location>
        <begin position="373"/>
        <end position="516"/>
    </location>
</feature>
<dbReference type="GO" id="GO:0005739">
    <property type="term" value="C:mitochondrion"/>
    <property type="evidence" value="ECO:0007669"/>
    <property type="project" value="UniProtKB-SubCell"/>
</dbReference>
<keyword evidence="7" id="KW-0496">Mitochondrion</keyword>
<dbReference type="EC" id="6.3.5.-" evidence="7"/>
<dbReference type="PANTHER" id="PTHR11659:SF0">
    <property type="entry name" value="GLUTAMYL-TRNA(GLN) AMIDOTRANSFERASE SUBUNIT B, MITOCHONDRIAL"/>
    <property type="match status" value="1"/>
</dbReference>
<evidence type="ECO:0000256" key="5">
    <source>
        <dbReference type="ARBA" id="ARBA00022917"/>
    </source>
</evidence>
<keyword evidence="5 7" id="KW-0648">Protein biosynthesis</keyword>
<dbReference type="InterPro" id="IPR017959">
    <property type="entry name" value="Asn/Gln-tRNA_amidoTrfase_suB/E"/>
</dbReference>
<reference evidence="9 10" key="1">
    <citation type="journal article" date="2018" name="Evol. Lett.">
        <title>Horizontal gene cluster transfer increased hallucinogenic mushroom diversity.</title>
        <authorList>
            <person name="Reynolds H.T."/>
            <person name="Vijayakumar V."/>
            <person name="Gluck-Thaler E."/>
            <person name="Korotkin H.B."/>
            <person name="Matheny P.B."/>
            <person name="Slot J.C."/>
        </authorList>
    </citation>
    <scope>NUCLEOTIDE SEQUENCE [LARGE SCALE GENOMIC DNA]</scope>
    <source>
        <strain evidence="9 10">SRW20</strain>
    </source>
</reference>
<dbReference type="EMBL" id="NHYE01005592">
    <property type="protein sequence ID" value="PPQ68602.1"/>
    <property type="molecule type" value="Genomic_DNA"/>
</dbReference>
<keyword evidence="4 7" id="KW-0067">ATP-binding</keyword>
<accession>A0A409VQP8</accession>
<comment type="subcellular location">
    <subcellularLocation>
        <location evidence="7">Mitochondrion</location>
    </subcellularLocation>
</comment>
<dbReference type="Proteomes" id="UP000284706">
    <property type="component" value="Unassembled WGS sequence"/>
</dbReference>
<comment type="function">
    <text evidence="7">Allows the formation of correctly charged Gln-tRNA(Gln) through the transamidation of misacylated Glu-tRNA(Gln) in the mitochondria. The reaction takes place in the presence of glutamine and ATP through an activated gamma-phospho-Glu-tRNA(Gln).</text>
</comment>
<dbReference type="NCBIfam" id="NF004012">
    <property type="entry name" value="PRK05477.1-2"/>
    <property type="match status" value="1"/>
</dbReference>
<keyword evidence="3 7" id="KW-0547">Nucleotide-binding</keyword>
<comment type="catalytic activity">
    <reaction evidence="6 7">
        <text>L-glutamyl-tRNA(Gln) + L-glutamine + ATP + H2O = L-glutaminyl-tRNA(Gln) + L-glutamate + ADP + phosphate + H(+)</text>
        <dbReference type="Rhea" id="RHEA:17521"/>
        <dbReference type="Rhea" id="RHEA-COMP:9681"/>
        <dbReference type="Rhea" id="RHEA-COMP:9684"/>
        <dbReference type="ChEBI" id="CHEBI:15377"/>
        <dbReference type="ChEBI" id="CHEBI:15378"/>
        <dbReference type="ChEBI" id="CHEBI:29985"/>
        <dbReference type="ChEBI" id="CHEBI:30616"/>
        <dbReference type="ChEBI" id="CHEBI:43474"/>
        <dbReference type="ChEBI" id="CHEBI:58359"/>
        <dbReference type="ChEBI" id="CHEBI:78520"/>
        <dbReference type="ChEBI" id="CHEBI:78521"/>
        <dbReference type="ChEBI" id="CHEBI:456216"/>
    </reaction>
</comment>
<dbReference type="InParanoid" id="A0A409VQP8"/>
<dbReference type="PANTHER" id="PTHR11659">
    <property type="entry name" value="GLUTAMYL-TRNA GLN AMIDOTRANSFERASE SUBUNIT B MITOCHONDRIAL AND PROKARYOTIC PET112-RELATED"/>
    <property type="match status" value="1"/>
</dbReference>
<dbReference type="HAMAP" id="MF_00121">
    <property type="entry name" value="GatB"/>
    <property type="match status" value="1"/>
</dbReference>
<dbReference type="Pfam" id="PF02934">
    <property type="entry name" value="GatB_N"/>
    <property type="match status" value="1"/>
</dbReference>
<dbReference type="STRING" id="231916.A0A409VQP8"/>
<dbReference type="InterPro" id="IPR004413">
    <property type="entry name" value="GatB"/>
</dbReference>
<evidence type="ECO:0000256" key="4">
    <source>
        <dbReference type="ARBA" id="ARBA00022840"/>
    </source>
</evidence>
<evidence type="ECO:0000259" key="8">
    <source>
        <dbReference type="SMART" id="SM00845"/>
    </source>
</evidence>
<sequence>MSLFVRRVSLGKRAFHDIRTYKEDPRWPGWQVVVGIETHAQIKSRRKLFSETLTSSLNDPPNTHVSPFDAAYPGTLPKVNSKCVDLALRTALALKCRVSRRSSFDRKHYFYPDLPAGYQITQHYSPIATDGTLEIAIAESSPIRVRIKQIQLEQDTAKSTFDPRTSNSYIDLSRAGTGLMEIVSEADMRSPEEAGAYVRTLQSVLRAVGSSDGNMEQGSLRCDVNVSVNRKGDPPGTRCEIKNLNSVKFMMAAITHEVKRQSDFLTANPGLAVPQETRGFDENTFETFRLRSKEDAPDYRYMPDPNLGTLVLSEGRIEEIKQTLPPLPWEIRARLLEKYPTLQGKQQSLDVLLNVDSGREVPFDGENKGGAVQYFERLTHDLLGQLAARQETFSANTLTAEQFGELVDLVQDKTITGTSGKLLLRHMLANPSPRSAKEVASELDLIALDSASSSGSSASSELEELCKAAITALPSEAAAFKAGNKNVLNKIVGYVMKKSRGRADAGAAKNMVEKLIKDDDSS</sequence>
<dbReference type="InterPro" id="IPR014746">
    <property type="entry name" value="Gln_synth/guanido_kin_cat_dom"/>
</dbReference>
<evidence type="ECO:0000256" key="7">
    <source>
        <dbReference type="HAMAP-Rule" id="MF_03147"/>
    </source>
</evidence>
<evidence type="ECO:0000313" key="9">
    <source>
        <dbReference type="EMBL" id="PPQ68602.1"/>
    </source>
</evidence>
<dbReference type="SMART" id="SM00845">
    <property type="entry name" value="GatB_Yqey"/>
    <property type="match status" value="1"/>
</dbReference>
<dbReference type="GO" id="GO:0070681">
    <property type="term" value="P:glutaminyl-tRNAGln biosynthesis via transamidation"/>
    <property type="evidence" value="ECO:0007669"/>
    <property type="project" value="UniProtKB-UniRule"/>
</dbReference>
<dbReference type="InterPro" id="IPR003789">
    <property type="entry name" value="Asn/Gln_tRNA_amidoTrase-B-like"/>
</dbReference>
<dbReference type="GO" id="GO:0030956">
    <property type="term" value="C:glutamyl-tRNA(Gln) amidotransferase complex"/>
    <property type="evidence" value="ECO:0007669"/>
    <property type="project" value="UniProtKB-UniRule"/>
</dbReference>
<evidence type="ECO:0000256" key="6">
    <source>
        <dbReference type="ARBA" id="ARBA00047913"/>
    </source>
</evidence>
<dbReference type="OrthoDB" id="1722066at2759"/>
<dbReference type="InterPro" id="IPR018027">
    <property type="entry name" value="Asn/Gln_amidotransferase"/>
</dbReference>
<organism evidence="9 10">
    <name type="scientific">Gymnopilus dilepis</name>
    <dbReference type="NCBI Taxonomy" id="231916"/>
    <lineage>
        <taxon>Eukaryota</taxon>
        <taxon>Fungi</taxon>
        <taxon>Dikarya</taxon>
        <taxon>Basidiomycota</taxon>
        <taxon>Agaricomycotina</taxon>
        <taxon>Agaricomycetes</taxon>
        <taxon>Agaricomycetidae</taxon>
        <taxon>Agaricales</taxon>
        <taxon>Agaricineae</taxon>
        <taxon>Hymenogastraceae</taxon>
        <taxon>Gymnopilus</taxon>
    </lineage>
</organism>
<protein>
    <recommendedName>
        <fullName evidence="7">Glutamyl-tRNA(Gln) amidotransferase subunit B, mitochondrial</fullName>
        <shortName evidence="7">Glu-AdT subunit B</shortName>
        <ecNumber evidence="7">6.3.5.-</ecNumber>
    </recommendedName>
</protein>
<evidence type="ECO:0000256" key="1">
    <source>
        <dbReference type="ARBA" id="ARBA00005306"/>
    </source>
</evidence>
<dbReference type="AlphaFoldDB" id="A0A409VQP8"/>
<keyword evidence="2 7" id="KW-0436">Ligase</keyword>
<dbReference type="SUPFAM" id="SSF89095">
    <property type="entry name" value="GatB/YqeY motif"/>
    <property type="match status" value="1"/>
</dbReference>
<keyword evidence="10" id="KW-1185">Reference proteome</keyword>
<dbReference type="FunCoup" id="A0A409VQP8">
    <property type="interactions" value="274"/>
</dbReference>
<gene>
    <name evidence="9" type="ORF">CVT26_003391</name>
</gene>
<dbReference type="InterPro" id="IPR023168">
    <property type="entry name" value="GatB_Yqey_C_2"/>
</dbReference>
<dbReference type="SUPFAM" id="SSF55931">
    <property type="entry name" value="Glutamine synthetase/guanido kinase"/>
    <property type="match status" value="1"/>
</dbReference>
<comment type="subunit">
    <text evidence="7">Subunit of the heterotrimeric GatCAB amidotransferase (AdT) complex, composed of A, B and C subunits.</text>
</comment>
<dbReference type="NCBIfam" id="TIGR00133">
    <property type="entry name" value="gatB"/>
    <property type="match status" value="1"/>
</dbReference>
<comment type="caution">
    <text evidence="9">The sequence shown here is derived from an EMBL/GenBank/DDBJ whole genome shotgun (WGS) entry which is preliminary data.</text>
</comment>
<proteinExistence type="inferred from homology"/>
<comment type="similarity">
    <text evidence="1 7">Belongs to the GatB/GatE family. GatB subfamily.</text>
</comment>